<protein>
    <submittedName>
        <fullName evidence="1">Uncharacterized protein</fullName>
    </submittedName>
</protein>
<reference evidence="1" key="1">
    <citation type="submission" date="2019-08" db="EMBL/GenBank/DDBJ databases">
        <authorList>
            <person name="Kucharzyk K."/>
            <person name="Murdoch R.W."/>
            <person name="Higgins S."/>
            <person name="Loffler F."/>
        </authorList>
    </citation>
    <scope>NUCLEOTIDE SEQUENCE</scope>
</reference>
<proteinExistence type="predicted"/>
<evidence type="ECO:0000313" key="1">
    <source>
        <dbReference type="EMBL" id="MPN39646.1"/>
    </source>
</evidence>
<name>A0A645HM73_9ZZZZ</name>
<sequence>MFEPERKAATGSHAKQLVRTGKQAAFRPADQGFIAENGAHPEIQNGLKHRFEKGFVKQSLQLGPLIIHDTTHSVSKKN</sequence>
<organism evidence="1">
    <name type="scientific">bioreactor metagenome</name>
    <dbReference type="NCBI Taxonomy" id="1076179"/>
    <lineage>
        <taxon>unclassified sequences</taxon>
        <taxon>metagenomes</taxon>
        <taxon>ecological metagenomes</taxon>
    </lineage>
</organism>
<dbReference type="EMBL" id="VSSQ01095573">
    <property type="protein sequence ID" value="MPN39646.1"/>
    <property type="molecule type" value="Genomic_DNA"/>
</dbReference>
<dbReference type="AlphaFoldDB" id="A0A645HM73"/>
<comment type="caution">
    <text evidence="1">The sequence shown here is derived from an EMBL/GenBank/DDBJ whole genome shotgun (WGS) entry which is preliminary data.</text>
</comment>
<accession>A0A645HM73</accession>
<gene>
    <name evidence="1" type="ORF">SDC9_187174</name>
</gene>